<evidence type="ECO:0000313" key="12">
    <source>
        <dbReference type="EMBL" id="TYO99961.1"/>
    </source>
</evidence>
<keyword evidence="11" id="KW-0963">Cytoplasm</keyword>
<feature type="binding site" evidence="11">
    <location>
        <position position="60"/>
    </location>
    <ligand>
        <name>substrate</name>
    </ligand>
</feature>
<dbReference type="PANTHER" id="PTHR21087:SF16">
    <property type="entry name" value="SHIKIMATE KINASE 1, CHLOROPLASTIC"/>
    <property type="match status" value="1"/>
</dbReference>
<proteinExistence type="inferred from homology"/>
<dbReference type="GO" id="GO:0008652">
    <property type="term" value="P:amino acid biosynthetic process"/>
    <property type="evidence" value="ECO:0007669"/>
    <property type="project" value="UniProtKB-KW"/>
</dbReference>
<comment type="subcellular location">
    <subcellularLocation>
        <location evidence="11">Cytoplasm</location>
    </subcellularLocation>
</comment>
<comment type="cofactor">
    <cofactor evidence="11">
        <name>Mg(2+)</name>
        <dbReference type="ChEBI" id="CHEBI:18420"/>
    </cofactor>
    <text evidence="11">Binds 1 Mg(2+) ion per subunit.</text>
</comment>
<feature type="binding site" evidence="11">
    <location>
        <position position="82"/>
    </location>
    <ligand>
        <name>substrate</name>
    </ligand>
</feature>
<accession>A0A5D3WN15</accession>
<evidence type="ECO:0000256" key="3">
    <source>
        <dbReference type="ARBA" id="ARBA00012154"/>
    </source>
</evidence>
<comment type="caution">
    <text evidence="11">Lacks conserved residue(s) required for the propagation of feature annotation.</text>
</comment>
<dbReference type="Pfam" id="PF01202">
    <property type="entry name" value="SKI"/>
    <property type="match status" value="1"/>
</dbReference>
<keyword evidence="7 11" id="KW-0418">Kinase</keyword>
<feature type="binding site" evidence="11">
    <location>
        <position position="36"/>
    </location>
    <ligand>
        <name>substrate</name>
    </ligand>
</feature>
<comment type="function">
    <text evidence="11">Catalyzes the specific phosphorylation of the 3-hydroxyl group of shikimic acid using ATP as a cosubstrate.</text>
</comment>
<keyword evidence="5 11" id="KW-0808">Transferase</keyword>
<keyword evidence="6 11" id="KW-0547">Nucleotide-binding</keyword>
<dbReference type="SUPFAM" id="SSF52540">
    <property type="entry name" value="P-loop containing nucleoside triphosphate hydrolases"/>
    <property type="match status" value="1"/>
</dbReference>
<evidence type="ECO:0000256" key="7">
    <source>
        <dbReference type="ARBA" id="ARBA00022777"/>
    </source>
</evidence>
<organism evidence="12 13">
    <name type="scientific">Geothermobacter ehrlichii</name>
    <dbReference type="NCBI Taxonomy" id="213224"/>
    <lineage>
        <taxon>Bacteria</taxon>
        <taxon>Pseudomonadati</taxon>
        <taxon>Thermodesulfobacteriota</taxon>
        <taxon>Desulfuromonadia</taxon>
        <taxon>Desulfuromonadales</taxon>
        <taxon>Geothermobacteraceae</taxon>
        <taxon>Geothermobacter</taxon>
    </lineage>
</organism>
<comment type="catalytic activity">
    <reaction evidence="10 11">
        <text>shikimate + ATP = 3-phosphoshikimate + ADP + H(+)</text>
        <dbReference type="Rhea" id="RHEA:13121"/>
        <dbReference type="ChEBI" id="CHEBI:15378"/>
        <dbReference type="ChEBI" id="CHEBI:30616"/>
        <dbReference type="ChEBI" id="CHEBI:36208"/>
        <dbReference type="ChEBI" id="CHEBI:145989"/>
        <dbReference type="ChEBI" id="CHEBI:456216"/>
        <dbReference type="EC" id="2.7.1.71"/>
    </reaction>
</comment>
<keyword evidence="11" id="KW-0460">Magnesium</keyword>
<evidence type="ECO:0000256" key="11">
    <source>
        <dbReference type="HAMAP-Rule" id="MF_00109"/>
    </source>
</evidence>
<sequence>MAETMNIVLVGFMASGKSTVGKALADRLGWQFVDCDELVVGKAGRSIPEIFAGDGEEVFRDLETAVLDELQGRQGTVIATGGGIVTREANWELMRRLGPVVFLRTAPEILRQRLLAASGRPLADGMDWEAILLRYRQRLPAYERADVTVDIEDEPPAMIVERICTLLAGEVDRERDD</sequence>
<evidence type="ECO:0000313" key="13">
    <source>
        <dbReference type="Proteomes" id="UP000324159"/>
    </source>
</evidence>
<dbReference type="HAMAP" id="MF_00109">
    <property type="entry name" value="Shikimate_kinase"/>
    <property type="match status" value="1"/>
</dbReference>
<feature type="binding site" evidence="11">
    <location>
        <begin position="14"/>
        <end position="19"/>
    </location>
    <ligand>
        <name>ATP</name>
        <dbReference type="ChEBI" id="CHEBI:30616"/>
    </ligand>
</feature>
<dbReference type="GO" id="GO:0009423">
    <property type="term" value="P:chorismate biosynthetic process"/>
    <property type="evidence" value="ECO:0007669"/>
    <property type="project" value="UniProtKB-UniRule"/>
</dbReference>
<dbReference type="CDD" id="cd00464">
    <property type="entry name" value="SK"/>
    <property type="match status" value="1"/>
</dbReference>
<keyword evidence="13" id="KW-1185">Reference proteome</keyword>
<evidence type="ECO:0000256" key="6">
    <source>
        <dbReference type="ARBA" id="ARBA00022741"/>
    </source>
</evidence>
<dbReference type="RefSeq" id="WP_148894159.1">
    <property type="nucleotide sequence ID" value="NZ_VNIB01000001.1"/>
</dbReference>
<dbReference type="OrthoDB" id="9800332at2"/>
<comment type="pathway">
    <text evidence="1 11">Metabolic intermediate biosynthesis; chorismate biosynthesis; chorismate from D-erythrose 4-phosphate and phosphoenolpyruvate: step 5/7.</text>
</comment>
<dbReference type="Proteomes" id="UP000324159">
    <property type="component" value="Unassembled WGS sequence"/>
</dbReference>
<dbReference type="GO" id="GO:0009073">
    <property type="term" value="P:aromatic amino acid family biosynthetic process"/>
    <property type="evidence" value="ECO:0007669"/>
    <property type="project" value="UniProtKB-KW"/>
</dbReference>
<reference evidence="12 13" key="1">
    <citation type="submission" date="2019-07" db="EMBL/GenBank/DDBJ databases">
        <title>Genomic Encyclopedia of Type Strains, Phase IV (KMG-IV): sequencing the most valuable type-strain genomes for metagenomic binning, comparative biology and taxonomic classification.</title>
        <authorList>
            <person name="Goeker M."/>
        </authorList>
    </citation>
    <scope>NUCLEOTIDE SEQUENCE [LARGE SCALE GENOMIC DNA]</scope>
    <source>
        <strain evidence="12 13">SS015</strain>
    </source>
</reference>
<keyword evidence="11" id="KW-0479">Metal-binding</keyword>
<keyword evidence="9 11" id="KW-0057">Aromatic amino acid biosynthesis</keyword>
<evidence type="ECO:0000256" key="5">
    <source>
        <dbReference type="ARBA" id="ARBA00022679"/>
    </source>
</evidence>
<dbReference type="AlphaFoldDB" id="A0A5D3WN15"/>
<name>A0A5D3WN15_9BACT</name>
<dbReference type="InterPro" id="IPR000623">
    <property type="entry name" value="Shikimate_kinase/TSH1"/>
</dbReference>
<evidence type="ECO:0000256" key="1">
    <source>
        <dbReference type="ARBA" id="ARBA00004842"/>
    </source>
</evidence>
<comment type="subunit">
    <text evidence="11">Monomer.</text>
</comment>
<dbReference type="PROSITE" id="PS01128">
    <property type="entry name" value="SHIKIMATE_KINASE"/>
    <property type="match status" value="1"/>
</dbReference>
<gene>
    <name evidence="11" type="primary">aroK</name>
    <name evidence="12" type="ORF">EDC39_101121</name>
</gene>
<dbReference type="EMBL" id="VNIB01000001">
    <property type="protein sequence ID" value="TYO99961.1"/>
    <property type="molecule type" value="Genomic_DNA"/>
</dbReference>
<evidence type="ECO:0000256" key="8">
    <source>
        <dbReference type="ARBA" id="ARBA00022840"/>
    </source>
</evidence>
<feature type="binding site" evidence="11">
    <location>
        <position position="138"/>
    </location>
    <ligand>
        <name>substrate</name>
    </ligand>
</feature>
<evidence type="ECO:0000256" key="2">
    <source>
        <dbReference type="ARBA" id="ARBA00006997"/>
    </source>
</evidence>
<dbReference type="Gene3D" id="3.40.50.300">
    <property type="entry name" value="P-loop containing nucleotide triphosphate hydrolases"/>
    <property type="match status" value="1"/>
</dbReference>
<dbReference type="InterPro" id="IPR023000">
    <property type="entry name" value="Shikimate_kinase_CS"/>
</dbReference>
<dbReference type="InterPro" id="IPR031322">
    <property type="entry name" value="Shikimate/glucono_kinase"/>
</dbReference>
<evidence type="ECO:0000256" key="10">
    <source>
        <dbReference type="ARBA" id="ARBA00048567"/>
    </source>
</evidence>
<comment type="caution">
    <text evidence="12">The sequence shown here is derived from an EMBL/GenBank/DDBJ whole genome shotgun (WGS) entry which is preliminary data.</text>
</comment>
<feature type="binding site" evidence="11">
    <location>
        <position position="120"/>
    </location>
    <ligand>
        <name>ATP</name>
        <dbReference type="ChEBI" id="CHEBI:30616"/>
    </ligand>
</feature>
<keyword evidence="4 11" id="KW-0028">Amino-acid biosynthesis</keyword>
<dbReference type="GO" id="GO:0000287">
    <property type="term" value="F:magnesium ion binding"/>
    <property type="evidence" value="ECO:0007669"/>
    <property type="project" value="UniProtKB-UniRule"/>
</dbReference>
<comment type="similarity">
    <text evidence="2 11">Belongs to the shikimate kinase family.</text>
</comment>
<dbReference type="GO" id="GO:0004765">
    <property type="term" value="F:shikimate kinase activity"/>
    <property type="evidence" value="ECO:0007669"/>
    <property type="project" value="UniProtKB-UniRule"/>
</dbReference>
<dbReference type="PRINTS" id="PR01100">
    <property type="entry name" value="SHIKIMTKNASE"/>
</dbReference>
<evidence type="ECO:0000256" key="4">
    <source>
        <dbReference type="ARBA" id="ARBA00022605"/>
    </source>
</evidence>
<dbReference type="InterPro" id="IPR027417">
    <property type="entry name" value="P-loop_NTPase"/>
</dbReference>
<dbReference type="PANTHER" id="PTHR21087">
    <property type="entry name" value="SHIKIMATE KINASE"/>
    <property type="match status" value="1"/>
</dbReference>
<dbReference type="GO" id="GO:0005524">
    <property type="term" value="F:ATP binding"/>
    <property type="evidence" value="ECO:0007669"/>
    <property type="project" value="UniProtKB-UniRule"/>
</dbReference>
<dbReference type="UniPathway" id="UPA00053">
    <property type="reaction ID" value="UER00088"/>
</dbReference>
<feature type="binding site" evidence="11">
    <location>
        <position position="18"/>
    </location>
    <ligand>
        <name>Mg(2+)</name>
        <dbReference type="ChEBI" id="CHEBI:18420"/>
    </ligand>
</feature>
<dbReference type="EC" id="2.7.1.71" evidence="3 11"/>
<dbReference type="GO" id="GO:0005829">
    <property type="term" value="C:cytosol"/>
    <property type="evidence" value="ECO:0007669"/>
    <property type="project" value="TreeGrafter"/>
</dbReference>
<protein>
    <recommendedName>
        <fullName evidence="3 11">Shikimate kinase</fullName>
        <shortName evidence="11">SK</shortName>
        <ecNumber evidence="3 11">2.7.1.71</ecNumber>
    </recommendedName>
</protein>
<evidence type="ECO:0000256" key="9">
    <source>
        <dbReference type="ARBA" id="ARBA00023141"/>
    </source>
</evidence>
<keyword evidence="8 11" id="KW-0067">ATP-binding</keyword>